<feature type="region of interest" description="Disordered" evidence="1">
    <location>
        <begin position="51"/>
        <end position="73"/>
    </location>
</feature>
<dbReference type="InParanoid" id="B9TPK1"/>
<protein>
    <submittedName>
        <fullName evidence="2">Uncharacterized protein</fullName>
    </submittedName>
</protein>
<feature type="non-terminal residue" evidence="2">
    <location>
        <position position="1"/>
    </location>
</feature>
<feature type="compositionally biased region" description="Low complexity" evidence="1">
    <location>
        <begin position="20"/>
        <end position="33"/>
    </location>
</feature>
<feature type="region of interest" description="Disordered" evidence="1">
    <location>
        <begin position="1"/>
        <end position="33"/>
    </location>
</feature>
<dbReference type="Proteomes" id="UP000008311">
    <property type="component" value="Unassembled WGS sequence"/>
</dbReference>
<proteinExistence type="predicted"/>
<evidence type="ECO:0000256" key="1">
    <source>
        <dbReference type="SAM" id="MobiDB-lite"/>
    </source>
</evidence>
<keyword evidence="3" id="KW-1185">Reference proteome</keyword>
<name>B9TPK1_RICCO</name>
<evidence type="ECO:0000313" key="2">
    <source>
        <dbReference type="EMBL" id="EEF22213.1"/>
    </source>
</evidence>
<reference evidence="3" key="1">
    <citation type="journal article" date="2010" name="Nat. Biotechnol.">
        <title>Draft genome sequence of the oilseed species Ricinus communis.</title>
        <authorList>
            <person name="Chan A.P."/>
            <person name="Crabtree J."/>
            <person name="Zhao Q."/>
            <person name="Lorenzi H."/>
            <person name="Orvis J."/>
            <person name="Puiu D."/>
            <person name="Melake-Berhan A."/>
            <person name="Jones K.M."/>
            <person name="Redman J."/>
            <person name="Chen G."/>
            <person name="Cahoon E.B."/>
            <person name="Gedil M."/>
            <person name="Stanke M."/>
            <person name="Haas B.J."/>
            <person name="Wortman J.R."/>
            <person name="Fraser-Liggett C.M."/>
            <person name="Ravel J."/>
            <person name="Rabinowicz P.D."/>
        </authorList>
    </citation>
    <scope>NUCLEOTIDE SEQUENCE [LARGE SCALE GENOMIC DNA]</scope>
    <source>
        <strain evidence="3">cv. Hale</strain>
    </source>
</reference>
<dbReference type="AlphaFoldDB" id="B9TPK1"/>
<organism evidence="2 3">
    <name type="scientific">Ricinus communis</name>
    <name type="common">Castor bean</name>
    <dbReference type="NCBI Taxonomy" id="3988"/>
    <lineage>
        <taxon>Eukaryota</taxon>
        <taxon>Viridiplantae</taxon>
        <taxon>Streptophyta</taxon>
        <taxon>Embryophyta</taxon>
        <taxon>Tracheophyta</taxon>
        <taxon>Spermatophyta</taxon>
        <taxon>Magnoliopsida</taxon>
        <taxon>eudicotyledons</taxon>
        <taxon>Gunneridae</taxon>
        <taxon>Pentapetalae</taxon>
        <taxon>rosids</taxon>
        <taxon>fabids</taxon>
        <taxon>Malpighiales</taxon>
        <taxon>Euphorbiaceae</taxon>
        <taxon>Acalyphoideae</taxon>
        <taxon>Acalypheae</taxon>
        <taxon>Ricinus</taxon>
    </lineage>
</organism>
<evidence type="ECO:0000313" key="3">
    <source>
        <dbReference type="Proteomes" id="UP000008311"/>
    </source>
</evidence>
<dbReference type="EMBL" id="EQ995933">
    <property type="protein sequence ID" value="EEF22213.1"/>
    <property type="molecule type" value="Genomic_DNA"/>
</dbReference>
<accession>B9TPK1</accession>
<gene>
    <name evidence="2" type="ORF">RCOM_2091010</name>
</gene>
<sequence>RPDQFCGLHLPGPGHEEAPGRAGAPGPAIGAGAARTGMVSAGAVGRRNRLQAGTGLGRHRLDRPDVRGRRPAGAAAFVAAEGGGDPGGRRADLRAVPRLFLIGRSEPPTHGDLDRAGLAIDHRGGRHRRRDRAAAGRVDLVEKIAHGQRQGQVAAGRLDGEARAGDGERLLHAVAVVGALDIAHRPALEEVAPKGPAAQPVAVD</sequence>